<dbReference type="PANTHER" id="PTHR11895:SF170">
    <property type="entry name" value="AMIDASE"/>
    <property type="match status" value="1"/>
</dbReference>
<evidence type="ECO:0000259" key="1">
    <source>
        <dbReference type="Pfam" id="PF01425"/>
    </source>
</evidence>
<reference evidence="2 3" key="1">
    <citation type="submission" date="2018-05" db="EMBL/GenBank/DDBJ databases">
        <title>Genome sequencing and assembly of the regulated plant pathogen Lachnellula willkommii and related sister species for the development of diagnostic species identification markers.</title>
        <authorList>
            <person name="Giroux E."/>
            <person name="Bilodeau G."/>
        </authorList>
    </citation>
    <scope>NUCLEOTIDE SEQUENCE [LARGE SCALE GENOMIC DNA]</scope>
    <source>
        <strain evidence="2 3">CBS 185.66</strain>
    </source>
</reference>
<protein>
    <submittedName>
        <fullName evidence="2">Amidase</fullName>
    </submittedName>
</protein>
<dbReference type="Gene3D" id="3.90.1300.10">
    <property type="entry name" value="Amidase signature (AS) domain"/>
    <property type="match status" value="1"/>
</dbReference>
<dbReference type="GO" id="GO:0003824">
    <property type="term" value="F:catalytic activity"/>
    <property type="evidence" value="ECO:0007669"/>
    <property type="project" value="InterPro"/>
</dbReference>
<organism evidence="2 3">
    <name type="scientific">Lachnellula hyalina</name>
    <dbReference type="NCBI Taxonomy" id="1316788"/>
    <lineage>
        <taxon>Eukaryota</taxon>
        <taxon>Fungi</taxon>
        <taxon>Dikarya</taxon>
        <taxon>Ascomycota</taxon>
        <taxon>Pezizomycotina</taxon>
        <taxon>Leotiomycetes</taxon>
        <taxon>Helotiales</taxon>
        <taxon>Lachnaceae</taxon>
        <taxon>Lachnellula</taxon>
    </lineage>
</organism>
<dbReference type="InterPro" id="IPR023631">
    <property type="entry name" value="Amidase_dom"/>
</dbReference>
<comment type="caution">
    <text evidence="2">The sequence shown here is derived from an EMBL/GenBank/DDBJ whole genome shotgun (WGS) entry which is preliminary data.</text>
</comment>
<proteinExistence type="predicted"/>
<name>A0A8H8TYK3_9HELO</name>
<keyword evidence="3" id="KW-1185">Reference proteome</keyword>
<dbReference type="PANTHER" id="PTHR11895">
    <property type="entry name" value="TRANSAMIDASE"/>
    <property type="match status" value="1"/>
</dbReference>
<accession>A0A8H8TYK3</accession>
<dbReference type="GeneID" id="41984468"/>
<dbReference type="SUPFAM" id="SSF75304">
    <property type="entry name" value="Amidase signature (AS) enzymes"/>
    <property type="match status" value="1"/>
</dbReference>
<dbReference type="AlphaFoldDB" id="A0A8H8TYK3"/>
<dbReference type="RefSeq" id="XP_031006022.1">
    <property type="nucleotide sequence ID" value="XM_031149232.1"/>
</dbReference>
<gene>
    <name evidence="2" type="ORF">LHYA1_G004270</name>
</gene>
<dbReference type="Pfam" id="PF01425">
    <property type="entry name" value="Amidase"/>
    <property type="match status" value="1"/>
</dbReference>
<evidence type="ECO:0000313" key="3">
    <source>
        <dbReference type="Proteomes" id="UP000431533"/>
    </source>
</evidence>
<sequence length="575" mass="60210">MSVSVLGDAQQDSLITTSEVSSLAQANHISIPPSELDDWATLLAGLNHCAKEILALPDYYPAVDTSLYPRTDIHRPSGPKDTDFGGWAWKATVKATSPKSSELQGKTVALKDNVALAGVQCTNGTAAVDWVPLVDATIVTRILDAGGVVKGKSACENNCFGAVRYVPSFADEARKKLMLASDTSVTGPVHNPYAHGYSTGGSSSGSGRLVASGQVDLAIGADQGGSIRLPSANCGLVGLKPTWGLVPYTGCISLEATIDHVGPMAKTVQDCATLLEVIAGTDGIDDRQPYNWPQGHVKFGSGVREHLQSTAASSKPLQGIKVGVLKEGFEDPMTDPNVAAASKAAIAKLGELGAEIIEISIPLHRDSGMIWMVALPMAGTTQGLLANPSGRKQLLFPDRATAVGAQLSQAAFDALGPGGQNIYLRGLFLQQRFGSPLQARCTNLLRKLSDSYDAALRDVDVLVMPTIIMPPVPICEQGGRTLGVLKMLSRTIGATYNTATFNSSGHPGLSLPVGFVPAQADSEVWLPTGLQIVGRKFEDLLVLKAAASWEQRNDWKGLKYGDGAGTGAGTGTGSK</sequence>
<feature type="domain" description="Amidase" evidence="1">
    <location>
        <begin position="92"/>
        <end position="543"/>
    </location>
</feature>
<dbReference type="InterPro" id="IPR000120">
    <property type="entry name" value="Amidase"/>
</dbReference>
<dbReference type="OrthoDB" id="1879366at2759"/>
<evidence type="ECO:0000313" key="2">
    <source>
        <dbReference type="EMBL" id="TVY27234.1"/>
    </source>
</evidence>
<dbReference type="EMBL" id="QGMH01000052">
    <property type="protein sequence ID" value="TVY27234.1"/>
    <property type="molecule type" value="Genomic_DNA"/>
</dbReference>
<dbReference type="Proteomes" id="UP000431533">
    <property type="component" value="Unassembled WGS sequence"/>
</dbReference>
<dbReference type="InterPro" id="IPR036928">
    <property type="entry name" value="AS_sf"/>
</dbReference>